<dbReference type="Proteomes" id="UP000821837">
    <property type="component" value="Unassembled WGS sequence"/>
</dbReference>
<comment type="caution">
    <text evidence="5">The sequence shown here is derived from an EMBL/GenBank/DDBJ whole genome shotgun (WGS) entry which is preliminary data.</text>
</comment>
<keyword evidence="1" id="KW-0863">Zinc-finger</keyword>
<keyword evidence="1" id="KW-0862">Zinc</keyword>
<dbReference type="GO" id="GO:0003676">
    <property type="term" value="F:nucleic acid binding"/>
    <property type="evidence" value="ECO:0007669"/>
    <property type="project" value="InterPro"/>
</dbReference>
<protein>
    <recommendedName>
        <fullName evidence="4">CCHC-type domain-containing protein</fullName>
    </recommendedName>
</protein>
<dbReference type="GO" id="GO:0008270">
    <property type="term" value="F:zinc ion binding"/>
    <property type="evidence" value="ECO:0007669"/>
    <property type="project" value="UniProtKB-KW"/>
</dbReference>
<dbReference type="EMBL" id="JABSTV010001074">
    <property type="protein sequence ID" value="KAH7985120.1"/>
    <property type="molecule type" value="Genomic_DNA"/>
</dbReference>
<keyword evidence="2" id="KW-0175">Coiled coil</keyword>
<feature type="region of interest" description="Disordered" evidence="3">
    <location>
        <begin position="239"/>
        <end position="304"/>
    </location>
</feature>
<evidence type="ECO:0000259" key="4">
    <source>
        <dbReference type="PROSITE" id="PS50158"/>
    </source>
</evidence>
<reference evidence="5" key="1">
    <citation type="journal article" date="2020" name="Cell">
        <title>Large-Scale Comparative Analyses of Tick Genomes Elucidate Their Genetic Diversity and Vector Capacities.</title>
        <authorList>
            <consortium name="Tick Genome and Microbiome Consortium (TIGMIC)"/>
            <person name="Jia N."/>
            <person name="Wang J."/>
            <person name="Shi W."/>
            <person name="Du L."/>
            <person name="Sun Y."/>
            <person name="Zhan W."/>
            <person name="Jiang J.F."/>
            <person name="Wang Q."/>
            <person name="Zhang B."/>
            <person name="Ji P."/>
            <person name="Bell-Sakyi L."/>
            <person name="Cui X.M."/>
            <person name="Yuan T.T."/>
            <person name="Jiang B.G."/>
            <person name="Yang W.F."/>
            <person name="Lam T.T."/>
            <person name="Chang Q.C."/>
            <person name="Ding S.J."/>
            <person name="Wang X.J."/>
            <person name="Zhu J.G."/>
            <person name="Ruan X.D."/>
            <person name="Zhao L."/>
            <person name="Wei J.T."/>
            <person name="Ye R.Z."/>
            <person name="Que T.C."/>
            <person name="Du C.H."/>
            <person name="Zhou Y.H."/>
            <person name="Cheng J.X."/>
            <person name="Dai P.F."/>
            <person name="Guo W.B."/>
            <person name="Han X.H."/>
            <person name="Huang E.J."/>
            <person name="Li L.F."/>
            <person name="Wei W."/>
            <person name="Gao Y.C."/>
            <person name="Liu J.Z."/>
            <person name="Shao H.Z."/>
            <person name="Wang X."/>
            <person name="Wang C.C."/>
            <person name="Yang T.C."/>
            <person name="Huo Q.B."/>
            <person name="Li W."/>
            <person name="Chen H.Y."/>
            <person name="Chen S.E."/>
            <person name="Zhou L.G."/>
            <person name="Ni X.B."/>
            <person name="Tian J.H."/>
            <person name="Sheng Y."/>
            <person name="Liu T."/>
            <person name="Pan Y.S."/>
            <person name="Xia L.Y."/>
            <person name="Li J."/>
            <person name="Zhao F."/>
            <person name="Cao W.C."/>
        </authorList>
    </citation>
    <scope>NUCLEOTIDE SEQUENCE</scope>
    <source>
        <strain evidence="5">Rsan-2018</strain>
    </source>
</reference>
<accession>A0A9D4YRC0</accession>
<evidence type="ECO:0000313" key="6">
    <source>
        <dbReference type="Proteomes" id="UP000821837"/>
    </source>
</evidence>
<evidence type="ECO:0000256" key="2">
    <source>
        <dbReference type="SAM" id="Coils"/>
    </source>
</evidence>
<name>A0A9D4YRC0_RHISA</name>
<dbReference type="PROSITE" id="PS50158">
    <property type="entry name" value="ZF_CCHC"/>
    <property type="match status" value="1"/>
</dbReference>
<feature type="region of interest" description="Disordered" evidence="3">
    <location>
        <begin position="486"/>
        <end position="521"/>
    </location>
</feature>
<reference evidence="5" key="2">
    <citation type="submission" date="2021-09" db="EMBL/GenBank/DDBJ databases">
        <authorList>
            <person name="Jia N."/>
            <person name="Wang J."/>
            <person name="Shi W."/>
            <person name="Du L."/>
            <person name="Sun Y."/>
            <person name="Zhan W."/>
            <person name="Jiang J."/>
            <person name="Wang Q."/>
            <person name="Zhang B."/>
            <person name="Ji P."/>
            <person name="Sakyi L.B."/>
            <person name="Cui X."/>
            <person name="Yuan T."/>
            <person name="Jiang B."/>
            <person name="Yang W."/>
            <person name="Lam T.T.-Y."/>
            <person name="Chang Q."/>
            <person name="Ding S."/>
            <person name="Wang X."/>
            <person name="Zhu J."/>
            <person name="Ruan X."/>
            <person name="Zhao L."/>
            <person name="Wei J."/>
            <person name="Que T."/>
            <person name="Du C."/>
            <person name="Cheng J."/>
            <person name="Dai P."/>
            <person name="Han X."/>
            <person name="Huang E."/>
            <person name="Gao Y."/>
            <person name="Liu J."/>
            <person name="Shao H."/>
            <person name="Ye R."/>
            <person name="Li L."/>
            <person name="Wei W."/>
            <person name="Wang X."/>
            <person name="Wang C."/>
            <person name="Huo Q."/>
            <person name="Li W."/>
            <person name="Guo W."/>
            <person name="Chen H."/>
            <person name="Chen S."/>
            <person name="Zhou L."/>
            <person name="Zhou L."/>
            <person name="Ni X."/>
            <person name="Tian J."/>
            <person name="Zhou Y."/>
            <person name="Sheng Y."/>
            <person name="Liu T."/>
            <person name="Pan Y."/>
            <person name="Xia L."/>
            <person name="Li J."/>
            <person name="Zhao F."/>
            <person name="Cao W."/>
        </authorList>
    </citation>
    <scope>NUCLEOTIDE SEQUENCE</scope>
    <source>
        <strain evidence="5">Rsan-2018</strain>
        <tissue evidence="5">Larvae</tissue>
    </source>
</reference>
<feature type="compositionally biased region" description="Polar residues" evidence="3">
    <location>
        <begin position="278"/>
        <end position="288"/>
    </location>
</feature>
<feature type="domain" description="CCHC-type" evidence="4">
    <location>
        <begin position="175"/>
        <end position="190"/>
    </location>
</feature>
<evidence type="ECO:0000256" key="3">
    <source>
        <dbReference type="SAM" id="MobiDB-lite"/>
    </source>
</evidence>
<feature type="compositionally biased region" description="Basic and acidic residues" evidence="3">
    <location>
        <begin position="244"/>
        <end position="265"/>
    </location>
</feature>
<feature type="coiled-coil region" evidence="2">
    <location>
        <begin position="433"/>
        <end position="479"/>
    </location>
</feature>
<feature type="coiled-coil region" evidence="2">
    <location>
        <begin position="326"/>
        <end position="367"/>
    </location>
</feature>
<dbReference type="AlphaFoldDB" id="A0A9D4YRC0"/>
<organism evidence="5 6">
    <name type="scientific">Rhipicephalus sanguineus</name>
    <name type="common">Brown dog tick</name>
    <name type="synonym">Ixodes sanguineus</name>
    <dbReference type="NCBI Taxonomy" id="34632"/>
    <lineage>
        <taxon>Eukaryota</taxon>
        <taxon>Metazoa</taxon>
        <taxon>Ecdysozoa</taxon>
        <taxon>Arthropoda</taxon>
        <taxon>Chelicerata</taxon>
        <taxon>Arachnida</taxon>
        <taxon>Acari</taxon>
        <taxon>Parasitiformes</taxon>
        <taxon>Ixodida</taxon>
        <taxon>Ixodoidea</taxon>
        <taxon>Ixodidae</taxon>
        <taxon>Rhipicephalinae</taxon>
        <taxon>Rhipicephalus</taxon>
        <taxon>Rhipicephalus</taxon>
    </lineage>
</organism>
<gene>
    <name evidence="5" type="ORF">HPB52_024311</name>
</gene>
<dbReference type="InterPro" id="IPR001878">
    <property type="entry name" value="Znf_CCHC"/>
</dbReference>
<proteinExistence type="predicted"/>
<keyword evidence="6" id="KW-1185">Reference proteome</keyword>
<evidence type="ECO:0000313" key="5">
    <source>
        <dbReference type="EMBL" id="KAH7985120.1"/>
    </source>
</evidence>
<evidence type="ECO:0000256" key="1">
    <source>
        <dbReference type="PROSITE-ProRule" id="PRU00047"/>
    </source>
</evidence>
<keyword evidence="1" id="KW-0479">Metal-binding</keyword>
<dbReference type="VEuPathDB" id="VectorBase:RSAN_027752"/>
<sequence length="521" mass="58261">MNAAPKKPHLPKEDIKVIIRPKDGFNTAGYSVAQIGDCILRATGLKPEEVVKDSIRINERQNIVVVSTPVLERADKYCAMKDFRMGDRTYEVTAYMTAPEDTSKGIIRGIPDYDTPEDIEKSLVNERNPGILHAKRMGRTNHAIIVFQGTYVPRYVYYRSCEYRCVLYKKQYETCYACGGLGHRSDVCPQPQVKRCRGCGSAEPTADHRCEPKCLLCSRDHPTGDRKCKARFKTPYLVKKRQWERKPQENASSERRTENEKRVDDTAAASSGPRARSKSTSRTGNTPMQKEGGQAGSGHPGLFEVSWADTVSGGRAKVEAAPSNANTETNKELAQIKQMLMQLTKDNAKLRDEINALKEENARLKSAGKVTTHVAQIAEVTGEIIESGEEETVPTKRRAIEVDPDCSEKRTHRPESKTKRLQEELELRMEEDKKGLEKKMEDMFGQMTKLMQQQFATMQQQIQQQLGTMQARVGELEAKLSMAVSLPTRGSQASSCGPIKTTAKPYSRPAVTETTEIAGKP</sequence>
<dbReference type="SMART" id="SM00343">
    <property type="entry name" value="ZnF_C2HC"/>
    <property type="match status" value="1"/>
</dbReference>